<evidence type="ECO:0000313" key="11">
    <source>
        <dbReference type="EMBL" id="KAH0565540.1"/>
    </source>
</evidence>
<organism evidence="11 12">
    <name type="scientific">Trichoglossum hirsutum</name>
    <dbReference type="NCBI Taxonomy" id="265104"/>
    <lineage>
        <taxon>Eukaryota</taxon>
        <taxon>Fungi</taxon>
        <taxon>Dikarya</taxon>
        <taxon>Ascomycota</taxon>
        <taxon>Pezizomycotina</taxon>
        <taxon>Geoglossomycetes</taxon>
        <taxon>Geoglossales</taxon>
        <taxon>Geoglossaceae</taxon>
        <taxon>Trichoglossum</taxon>
    </lineage>
</organism>
<feature type="region of interest" description="Disordered" evidence="8">
    <location>
        <begin position="1"/>
        <end position="102"/>
    </location>
</feature>
<evidence type="ECO:0000256" key="4">
    <source>
        <dbReference type="ARBA" id="ARBA00023172"/>
    </source>
</evidence>
<evidence type="ECO:0000256" key="2">
    <source>
        <dbReference type="ARBA" id="ARBA00008997"/>
    </source>
</evidence>
<feature type="compositionally biased region" description="Basic residues" evidence="8">
    <location>
        <begin position="282"/>
        <end position="291"/>
    </location>
</feature>
<dbReference type="EMBL" id="JAGHQM010000084">
    <property type="protein sequence ID" value="KAH0565540.1"/>
    <property type="molecule type" value="Genomic_DNA"/>
</dbReference>
<comment type="subcellular location">
    <subcellularLocation>
        <location evidence="1 7">Nucleus</location>
    </subcellularLocation>
</comment>
<dbReference type="Pfam" id="PF15412">
    <property type="entry name" value="Nse4-Nse3_bdg"/>
    <property type="match status" value="1"/>
</dbReference>
<proteinExistence type="inferred from homology"/>
<keyword evidence="4 7" id="KW-0233">DNA recombination</keyword>
<protein>
    <recommendedName>
        <fullName evidence="7">Non-structural maintenance of chromosomes element 4</fullName>
    </recommendedName>
</protein>
<accession>A0A9P8LGN1</accession>
<feature type="domain" description="Nse4/EID protein Nse3/MAGE-binding" evidence="10">
    <location>
        <begin position="175"/>
        <end position="235"/>
    </location>
</feature>
<keyword evidence="3 7" id="KW-0227">DNA damage</keyword>
<feature type="domain" description="Non-structural maintenance of chromosome element 4 C-terminal" evidence="9">
    <location>
        <begin position="369"/>
        <end position="456"/>
    </location>
</feature>
<feature type="compositionally biased region" description="Basic residues" evidence="8">
    <location>
        <begin position="31"/>
        <end position="40"/>
    </location>
</feature>
<keyword evidence="6 7" id="KW-0539">Nucleus</keyword>
<dbReference type="GO" id="GO:0030915">
    <property type="term" value="C:Smc5-Smc6 complex"/>
    <property type="evidence" value="ECO:0007669"/>
    <property type="project" value="UniProtKB-UniRule"/>
</dbReference>
<evidence type="ECO:0000256" key="6">
    <source>
        <dbReference type="ARBA" id="ARBA00023242"/>
    </source>
</evidence>
<dbReference type="PANTHER" id="PTHR16140:SF0">
    <property type="entry name" value="NON-STRUCTURAL MAINTENANCE OF CHROMOSOMES ELEMENT 4"/>
    <property type="match status" value="1"/>
</dbReference>
<feature type="region of interest" description="Disordered" evidence="8">
    <location>
        <begin position="222"/>
        <end position="247"/>
    </location>
</feature>
<dbReference type="InterPro" id="IPR029225">
    <property type="entry name" value="Nse4_Nse3-bd"/>
</dbReference>
<feature type="compositionally biased region" description="Basic residues" evidence="8">
    <location>
        <begin position="63"/>
        <end position="74"/>
    </location>
</feature>
<dbReference type="Proteomes" id="UP000750711">
    <property type="component" value="Unassembled WGS sequence"/>
</dbReference>
<name>A0A9P8LGN1_9PEZI</name>
<evidence type="ECO:0000313" key="12">
    <source>
        <dbReference type="Proteomes" id="UP000750711"/>
    </source>
</evidence>
<feature type="compositionally biased region" description="Basic and acidic residues" evidence="8">
    <location>
        <begin position="222"/>
        <end position="234"/>
    </location>
</feature>
<sequence>MARSVRYWLPTDEEEEEEEEEGEELYAAPAVRRHPTRPSRRISSSKSPSPQFSISSEKENRSVRSRTPGRLKGKGKAEMAPPAVRPGKRRRMEPLDTESASQVALDEAVDTLFYDPDQDVNERRAVRKGLRDLNRNLNDSRAEFLAPGSTGLVDTLQRANEYFSSVKQTSDATLDSRLLVTTADLSYKKTVQLTLGDAAQGVDVDEFVSKCITFMRRGNREAGTERRIRRRGDIDDPEDDGNDTDDGDALDWAHLGKEAFKHNLRPSVPGFLLGPLSLQKRLRQSRPRQGRLQRQNRAEEVRPEELEAADLEKAENSNLTLLCTKIRDVLAKVTEEGQAAAEEEIGEDMDEKEQQRVMMKHNICDDGGVNFYRFVINPQSFGQTVENMFYVSFLIRDGSAGIGEDSLGFPTLHTTQPRKISEMKEQGVQKHQAVFNISWPMWRDLVDAFQISEPMIPYRKSEQTATMGRRGWYG</sequence>
<gene>
    <name evidence="11" type="ORF">GP486_001073</name>
</gene>
<dbReference type="GO" id="GO:0006310">
    <property type="term" value="P:DNA recombination"/>
    <property type="evidence" value="ECO:0007669"/>
    <property type="project" value="UniProtKB-UniRule"/>
</dbReference>
<keyword evidence="5 7" id="KW-0234">DNA repair</keyword>
<comment type="similarity">
    <text evidence="2 7">Belongs to the NSE4 family.</text>
</comment>
<evidence type="ECO:0000259" key="10">
    <source>
        <dbReference type="Pfam" id="PF15412"/>
    </source>
</evidence>
<feature type="compositionally biased region" description="Low complexity" evidence="8">
    <location>
        <begin position="41"/>
        <end position="55"/>
    </location>
</feature>
<reference evidence="11" key="1">
    <citation type="submission" date="2021-03" db="EMBL/GenBank/DDBJ databases">
        <title>Comparative genomics and phylogenomic investigation of the class Geoglossomycetes provide insights into ecological specialization and systematics.</title>
        <authorList>
            <person name="Melie T."/>
            <person name="Pirro S."/>
            <person name="Miller A.N."/>
            <person name="Quandt A."/>
        </authorList>
    </citation>
    <scope>NUCLEOTIDE SEQUENCE</scope>
    <source>
        <strain evidence="11">CAQ_001_2017</strain>
    </source>
</reference>
<feature type="region of interest" description="Disordered" evidence="8">
    <location>
        <begin position="282"/>
        <end position="303"/>
    </location>
</feature>
<keyword evidence="12" id="KW-1185">Reference proteome</keyword>
<comment type="subunit">
    <text evidence="7">Component of the SMC5-SMC6 complex.</text>
</comment>
<evidence type="ECO:0000256" key="1">
    <source>
        <dbReference type="ARBA" id="ARBA00004123"/>
    </source>
</evidence>
<dbReference type="GO" id="GO:0005634">
    <property type="term" value="C:nucleus"/>
    <property type="evidence" value="ECO:0007669"/>
    <property type="project" value="UniProtKB-SubCell"/>
</dbReference>
<comment type="function">
    <text evidence="7">Component of the SMC5-SMC6 complex, that promotes sister chromatid alignment after DNA damage and facilitates double-stranded DNA breaks (DSBs) repair via homologous recombination between sister chromatids.</text>
</comment>
<dbReference type="AlphaFoldDB" id="A0A9P8LGN1"/>
<feature type="compositionally biased region" description="Acidic residues" evidence="8">
    <location>
        <begin position="11"/>
        <end position="24"/>
    </location>
</feature>
<evidence type="ECO:0000256" key="5">
    <source>
        <dbReference type="ARBA" id="ARBA00023204"/>
    </source>
</evidence>
<dbReference type="InterPro" id="IPR014854">
    <property type="entry name" value="Nse4_C"/>
</dbReference>
<evidence type="ECO:0000256" key="3">
    <source>
        <dbReference type="ARBA" id="ARBA00022763"/>
    </source>
</evidence>
<dbReference type="InterPro" id="IPR027786">
    <property type="entry name" value="Nse4/EID"/>
</dbReference>
<evidence type="ECO:0000256" key="8">
    <source>
        <dbReference type="SAM" id="MobiDB-lite"/>
    </source>
</evidence>
<dbReference type="PANTHER" id="PTHR16140">
    <property type="entry name" value="NON-STRUCTURAL MAINTENANCE OF CHROMOSOMES ELEMENT 4"/>
    <property type="match status" value="1"/>
</dbReference>
<feature type="compositionally biased region" description="Acidic residues" evidence="8">
    <location>
        <begin position="235"/>
        <end position="247"/>
    </location>
</feature>
<dbReference type="Pfam" id="PF08743">
    <property type="entry name" value="Nse4_C"/>
    <property type="match status" value="1"/>
</dbReference>
<comment type="caution">
    <text evidence="11">The sequence shown here is derived from an EMBL/GenBank/DDBJ whole genome shotgun (WGS) entry which is preliminary data.</text>
</comment>
<evidence type="ECO:0000256" key="7">
    <source>
        <dbReference type="RuleBase" id="RU365071"/>
    </source>
</evidence>
<evidence type="ECO:0000259" key="9">
    <source>
        <dbReference type="Pfam" id="PF08743"/>
    </source>
</evidence>
<dbReference type="GO" id="GO:0006281">
    <property type="term" value="P:DNA repair"/>
    <property type="evidence" value="ECO:0007669"/>
    <property type="project" value="UniProtKB-UniRule"/>
</dbReference>